<evidence type="ECO:0000313" key="10">
    <source>
        <dbReference type="Proteomes" id="UP001296967"/>
    </source>
</evidence>
<dbReference type="RefSeq" id="WP_201246432.1">
    <property type="nucleotide sequence ID" value="NZ_NHSF01000067.1"/>
</dbReference>
<organism evidence="9 10">
    <name type="scientific">Halochromatium salexigens</name>
    <name type="common">Chromatium salexigens</name>
    <dbReference type="NCBI Taxonomy" id="49447"/>
    <lineage>
        <taxon>Bacteria</taxon>
        <taxon>Pseudomonadati</taxon>
        <taxon>Pseudomonadota</taxon>
        <taxon>Gammaproteobacteria</taxon>
        <taxon>Chromatiales</taxon>
        <taxon>Chromatiaceae</taxon>
        <taxon>Halochromatium</taxon>
    </lineage>
</organism>
<dbReference type="Pfam" id="PF03600">
    <property type="entry name" value="CitMHS"/>
    <property type="match status" value="1"/>
</dbReference>
<reference evidence="9" key="1">
    <citation type="submission" date="2017-05" db="EMBL/GenBank/DDBJ databases">
        <authorList>
            <person name="Imhoff J.F."/>
            <person name="Rahn T."/>
            <person name="Kuenzel S."/>
            <person name="Neulinger S.C."/>
        </authorList>
    </citation>
    <scope>NUCLEOTIDE SEQUENCE</scope>
    <source>
        <strain evidence="9">DSM 4395</strain>
    </source>
</reference>
<dbReference type="Gene3D" id="3.30.70.1450">
    <property type="entry name" value="Regulator of K+ conductance, C-terminal domain"/>
    <property type="match status" value="2"/>
</dbReference>
<keyword evidence="10" id="KW-1185">Reference proteome</keyword>
<keyword evidence="4" id="KW-0677">Repeat</keyword>
<feature type="domain" description="RCK C-terminal" evidence="8">
    <location>
        <begin position="301"/>
        <end position="387"/>
    </location>
</feature>
<evidence type="ECO:0000313" key="9">
    <source>
        <dbReference type="EMBL" id="MBK5931596.1"/>
    </source>
</evidence>
<gene>
    <name evidence="9" type="ORF">CCR82_13980</name>
</gene>
<feature type="transmembrane region" description="Helical" evidence="7">
    <location>
        <begin position="476"/>
        <end position="493"/>
    </location>
</feature>
<evidence type="ECO:0000256" key="2">
    <source>
        <dbReference type="ARBA" id="ARBA00022448"/>
    </source>
</evidence>
<evidence type="ECO:0000259" key="8">
    <source>
        <dbReference type="PROSITE" id="PS51202"/>
    </source>
</evidence>
<dbReference type="InterPro" id="IPR051679">
    <property type="entry name" value="DASS-Related_Transporters"/>
</dbReference>
<keyword evidence="6 7" id="KW-0472">Membrane</keyword>
<dbReference type="InterPro" id="IPR006037">
    <property type="entry name" value="RCK_C"/>
</dbReference>
<dbReference type="AlphaFoldDB" id="A0AAJ0UHU9"/>
<proteinExistence type="predicted"/>
<reference evidence="9" key="2">
    <citation type="journal article" date="2020" name="Microorganisms">
        <title>Osmotic Adaptation and Compatible Solute Biosynthesis of Phototrophic Bacteria as Revealed from Genome Analyses.</title>
        <authorList>
            <person name="Imhoff J.F."/>
            <person name="Rahn T."/>
            <person name="Kunzel S."/>
            <person name="Keller A."/>
            <person name="Neulinger S.C."/>
        </authorList>
    </citation>
    <scope>NUCLEOTIDE SEQUENCE</scope>
    <source>
        <strain evidence="9">DSM 4395</strain>
    </source>
</reference>
<dbReference type="FunFam" id="3.30.70.1450:FF:000009">
    <property type="entry name" value="SLC13 family permease"/>
    <property type="match status" value="1"/>
</dbReference>
<keyword evidence="3 7" id="KW-0812">Transmembrane</keyword>
<comment type="subcellular location">
    <subcellularLocation>
        <location evidence="1">Membrane</location>
        <topology evidence="1">Multi-pass membrane protein</topology>
    </subcellularLocation>
</comment>
<dbReference type="Proteomes" id="UP001296967">
    <property type="component" value="Unassembled WGS sequence"/>
</dbReference>
<feature type="transmembrane region" description="Helical" evidence="7">
    <location>
        <begin position="406"/>
        <end position="433"/>
    </location>
</feature>
<dbReference type="PANTHER" id="PTHR43652:SF2">
    <property type="entry name" value="BASIC AMINO ACID ANTIPORTER YFCC-RELATED"/>
    <property type="match status" value="1"/>
</dbReference>
<feature type="transmembrane region" description="Helical" evidence="7">
    <location>
        <begin position="141"/>
        <end position="164"/>
    </location>
</feature>
<evidence type="ECO:0000256" key="5">
    <source>
        <dbReference type="ARBA" id="ARBA00022989"/>
    </source>
</evidence>
<dbReference type="PROSITE" id="PS01271">
    <property type="entry name" value="NA_SULFATE"/>
    <property type="match status" value="1"/>
</dbReference>
<evidence type="ECO:0000256" key="3">
    <source>
        <dbReference type="ARBA" id="ARBA00022692"/>
    </source>
</evidence>
<dbReference type="SUPFAM" id="SSF116726">
    <property type="entry name" value="TrkA C-terminal domain-like"/>
    <property type="match status" value="2"/>
</dbReference>
<dbReference type="PANTHER" id="PTHR43652">
    <property type="entry name" value="BASIC AMINO ACID ANTIPORTER YFCC-RELATED"/>
    <property type="match status" value="1"/>
</dbReference>
<evidence type="ECO:0000256" key="1">
    <source>
        <dbReference type="ARBA" id="ARBA00004141"/>
    </source>
</evidence>
<feature type="transmembrane region" description="Helical" evidence="7">
    <location>
        <begin position="453"/>
        <end position="469"/>
    </location>
</feature>
<keyword evidence="2" id="KW-0813">Transport</keyword>
<sequence>MDALLALGWQGWLSLGLVGLSFVLFLATRLAPDVITAGALTVLLVSGVLTPAEALAGFANPGMLTVAVLYMVVSGLKETGAVSWIGQSLLGRPKGEADARLRVMLPTAGLSAFLNNTAVVAIFIPAVSEWARRHRLALSQLLIPLSFASIVGGTCTLIGTSTNLVVNGLYSEQTQGAGFGLFELAWIGVPLVIATLLFILLGARWLLPTRIAAAERFEDVRRYTTEMMVSTDSPLAGKSIEAAGLRQLPGLFLAEIERDGQIMPAVSPQVLLAAGDRLVFAGILDSVVDLHRIRGLVPATKQVYKLGGPRQERCFVEAVLSNKCPLVGASVRQGQFRGTYNAVIIALSRNGERVRRKIGDIVLRAGDTLLLETRPDFVLQQRNSKDFLVVSQFGDEHPLRHERAPIALVIVVAMVAVVAVGLLSMLEAALLATGAMILTRCTPDRVARRAPDWQVLIVIATAFGIGAALEKTGAAALLADALIGLAGGLPWLALGLLFVAAAVLTALATNNVAAVLLFPVALDSARLMDVSPVPFLVTLMVGASASFATPIGYQTNLMVFNVGGYRVVDFLRIGIPLTLLIGLLTVALVPLIWPF</sequence>
<feature type="transmembrane region" description="Helical" evidence="7">
    <location>
        <begin position="573"/>
        <end position="593"/>
    </location>
</feature>
<evidence type="ECO:0000256" key="6">
    <source>
        <dbReference type="ARBA" id="ARBA00023136"/>
    </source>
</evidence>
<dbReference type="InterPro" id="IPR004680">
    <property type="entry name" value="Cit_transptr-like_dom"/>
</dbReference>
<feature type="domain" description="RCK C-terminal" evidence="8">
    <location>
        <begin position="212"/>
        <end position="296"/>
    </location>
</feature>
<evidence type="ECO:0000256" key="7">
    <source>
        <dbReference type="SAM" id="Phobius"/>
    </source>
</evidence>
<dbReference type="Pfam" id="PF02080">
    <property type="entry name" value="TrkA_C"/>
    <property type="match status" value="2"/>
</dbReference>
<comment type="caution">
    <text evidence="9">The sequence shown here is derived from an EMBL/GenBank/DDBJ whole genome shotgun (WGS) entry which is preliminary data.</text>
</comment>
<protein>
    <submittedName>
        <fullName evidence="9">SLC13 family permease</fullName>
    </submittedName>
</protein>
<name>A0AAJ0UHU9_HALSE</name>
<accession>A0AAJ0UHU9</accession>
<dbReference type="GO" id="GO:0008324">
    <property type="term" value="F:monoatomic cation transmembrane transporter activity"/>
    <property type="evidence" value="ECO:0007669"/>
    <property type="project" value="InterPro"/>
</dbReference>
<dbReference type="GO" id="GO:0005886">
    <property type="term" value="C:plasma membrane"/>
    <property type="evidence" value="ECO:0007669"/>
    <property type="project" value="TreeGrafter"/>
</dbReference>
<dbReference type="GO" id="GO:0006813">
    <property type="term" value="P:potassium ion transport"/>
    <property type="evidence" value="ECO:0007669"/>
    <property type="project" value="InterPro"/>
</dbReference>
<dbReference type="EMBL" id="NHSF01000067">
    <property type="protein sequence ID" value="MBK5931596.1"/>
    <property type="molecule type" value="Genomic_DNA"/>
</dbReference>
<dbReference type="PROSITE" id="PS51202">
    <property type="entry name" value="RCK_C"/>
    <property type="match status" value="2"/>
</dbReference>
<dbReference type="InterPro" id="IPR036721">
    <property type="entry name" value="RCK_C_sf"/>
</dbReference>
<keyword evidence="5 7" id="KW-1133">Transmembrane helix</keyword>
<feature type="transmembrane region" description="Helical" evidence="7">
    <location>
        <begin position="34"/>
        <end position="52"/>
    </location>
</feature>
<feature type="transmembrane region" description="Helical" evidence="7">
    <location>
        <begin position="6"/>
        <end position="27"/>
    </location>
</feature>
<evidence type="ECO:0000256" key="4">
    <source>
        <dbReference type="ARBA" id="ARBA00022737"/>
    </source>
</evidence>
<dbReference type="InterPro" id="IPR031312">
    <property type="entry name" value="Na/sul_symport_CS"/>
</dbReference>
<feature type="transmembrane region" description="Helical" evidence="7">
    <location>
        <begin position="184"/>
        <end position="207"/>
    </location>
</feature>
<feature type="transmembrane region" description="Helical" evidence="7">
    <location>
        <begin position="533"/>
        <end position="553"/>
    </location>
</feature>